<evidence type="ECO:0000256" key="1">
    <source>
        <dbReference type="SAM" id="MobiDB-lite"/>
    </source>
</evidence>
<name>A0ABP8C1H6_9ACTN</name>
<proteinExistence type="predicted"/>
<feature type="region of interest" description="Disordered" evidence="1">
    <location>
        <begin position="91"/>
        <end position="131"/>
    </location>
</feature>
<feature type="compositionally biased region" description="Low complexity" evidence="1">
    <location>
        <begin position="27"/>
        <end position="39"/>
    </location>
</feature>
<feature type="region of interest" description="Disordered" evidence="1">
    <location>
        <begin position="1"/>
        <end position="51"/>
    </location>
</feature>
<dbReference type="EMBL" id="BAABAS010000006">
    <property type="protein sequence ID" value="GAA4232038.1"/>
    <property type="molecule type" value="Genomic_DNA"/>
</dbReference>
<comment type="caution">
    <text evidence="2">The sequence shown here is derived from an EMBL/GenBank/DDBJ whole genome shotgun (WGS) entry which is preliminary data.</text>
</comment>
<protein>
    <submittedName>
        <fullName evidence="2">Uncharacterized protein</fullName>
    </submittedName>
</protein>
<dbReference type="Proteomes" id="UP001501710">
    <property type="component" value="Unassembled WGS sequence"/>
</dbReference>
<evidence type="ECO:0000313" key="3">
    <source>
        <dbReference type="Proteomes" id="UP001501710"/>
    </source>
</evidence>
<accession>A0ABP8C1H6</accession>
<evidence type="ECO:0000313" key="2">
    <source>
        <dbReference type="EMBL" id="GAA4232038.1"/>
    </source>
</evidence>
<feature type="compositionally biased region" description="Polar residues" evidence="1">
    <location>
        <begin position="12"/>
        <end position="23"/>
    </location>
</feature>
<sequence length="131" mass="13473">MAEAIELIRPAANQTAPGSNTVGNPAGSGSRSTSSPGGTKPASAPTHNPALSHLTRTMSDIGQSLYDIGQLTPTYLASLVRNRWFLRSSLDSAPGGAEGAVMRSMSPPLRPGDDPCADARTTAADAPLLHH</sequence>
<keyword evidence="3" id="KW-1185">Reference proteome</keyword>
<organism evidence="2 3">
    <name type="scientific">Actinomadura meridiana</name>
    <dbReference type="NCBI Taxonomy" id="559626"/>
    <lineage>
        <taxon>Bacteria</taxon>
        <taxon>Bacillati</taxon>
        <taxon>Actinomycetota</taxon>
        <taxon>Actinomycetes</taxon>
        <taxon>Streptosporangiales</taxon>
        <taxon>Thermomonosporaceae</taxon>
        <taxon>Actinomadura</taxon>
    </lineage>
</organism>
<gene>
    <name evidence="2" type="ORF">GCM10022254_30910</name>
</gene>
<reference evidence="3" key="1">
    <citation type="journal article" date="2019" name="Int. J. Syst. Evol. Microbiol.">
        <title>The Global Catalogue of Microorganisms (GCM) 10K type strain sequencing project: providing services to taxonomists for standard genome sequencing and annotation.</title>
        <authorList>
            <consortium name="The Broad Institute Genomics Platform"/>
            <consortium name="The Broad Institute Genome Sequencing Center for Infectious Disease"/>
            <person name="Wu L."/>
            <person name="Ma J."/>
        </authorList>
    </citation>
    <scope>NUCLEOTIDE SEQUENCE [LARGE SCALE GENOMIC DNA]</scope>
    <source>
        <strain evidence="3">JCM 17440</strain>
    </source>
</reference>